<gene>
    <name evidence="3" type="ORF">AB1Y20_017409</name>
</gene>
<evidence type="ECO:0000313" key="3">
    <source>
        <dbReference type="EMBL" id="KAL1522419.1"/>
    </source>
</evidence>
<feature type="compositionally biased region" description="Low complexity" evidence="1">
    <location>
        <begin position="468"/>
        <end position="478"/>
    </location>
</feature>
<evidence type="ECO:0000256" key="1">
    <source>
        <dbReference type="SAM" id="MobiDB-lite"/>
    </source>
</evidence>
<feature type="signal peptide" evidence="2">
    <location>
        <begin position="1"/>
        <end position="28"/>
    </location>
</feature>
<comment type="caution">
    <text evidence="3">The sequence shown here is derived from an EMBL/GenBank/DDBJ whole genome shotgun (WGS) entry which is preliminary data.</text>
</comment>
<sequence length="719" mass="75198">MPPAGQAAALLLSSPSLLLGLRVAGAAASESWCSSGTLGHVLVAAVDSTRANLLASVCCPASCDRCGGVDCWKQRGGLACCAMHMKERGAPPCEAASDVGCVLPHTSITALPPSALDVGCTDEWAAVYPEEVERWDAHSCAYKAMWGQCSKFYSSCQCSCGYCAPPRGTSCDPRAQVGVLPSSALPEKALPAAASRSHEEGAAHAPRAPSAPRLPAASGHAPSPEAKGDAAGEEGGAAAPSSVEEAAASKDGGETAASEEEEEGETSAAGQPGEALTSQRAEETEGERTTPLAGTTTPPDDGLTSLLAEARKFVGSHPLMVALAVGLICFFWLLICLEAGHPGAPTWLRACSYACCGSVFIGKPINYTAVSNADHGLIGGSPPPPSQMSGDWERRSRQRRPDDEEHSPPPRLTCPPALSPLLASLPLTITLTISLPPSLPFPAPLHLPPARPPPASLANSQLDDEESASSLRSSALASRAREARRASPPHGRSRASAHGAPRGSRRRATGATERSDSSGEEAEEESYYDHEQGDNDSEVAPDDSISVAWFKGQAEPNEGEQLAVPVTLEAPDGTRHAMDVDLDGLQSMAELRRGMLKGYRNLLKVHLPEHRLRVTARLVNGASVLLLDSHPLTTEVLKAVSFYVYAAGDSEESRHKATDIEPRSRAQKGAAQLALLHFKGAHGTAVQESQEPSLGVGKSRIHDIKGMLCRTAGSGRPLR</sequence>
<feature type="compositionally biased region" description="Basic and acidic residues" evidence="1">
    <location>
        <begin position="391"/>
        <end position="408"/>
    </location>
</feature>
<dbReference type="Proteomes" id="UP001515480">
    <property type="component" value="Unassembled WGS sequence"/>
</dbReference>
<feature type="chain" id="PRO_5044248304" evidence="2">
    <location>
        <begin position="29"/>
        <end position="719"/>
    </location>
</feature>
<feature type="compositionally biased region" description="Low complexity" evidence="1">
    <location>
        <begin position="203"/>
        <end position="218"/>
    </location>
</feature>
<keyword evidence="2" id="KW-0732">Signal</keyword>
<reference evidence="3 4" key="1">
    <citation type="journal article" date="2024" name="Science">
        <title>Giant polyketide synthase enzymes in the biosynthesis of giant marine polyether toxins.</title>
        <authorList>
            <person name="Fallon T.R."/>
            <person name="Shende V.V."/>
            <person name="Wierzbicki I.H."/>
            <person name="Pendleton A.L."/>
            <person name="Watervoot N.F."/>
            <person name="Auber R.P."/>
            <person name="Gonzalez D.J."/>
            <person name="Wisecaver J.H."/>
            <person name="Moore B.S."/>
        </authorList>
    </citation>
    <scope>NUCLEOTIDE SEQUENCE [LARGE SCALE GENOMIC DNA]</scope>
    <source>
        <strain evidence="3 4">12B1</strain>
    </source>
</reference>
<feature type="region of interest" description="Disordered" evidence="1">
    <location>
        <begin position="376"/>
        <end position="415"/>
    </location>
</feature>
<dbReference type="EMBL" id="JBGBPQ010000006">
    <property type="protein sequence ID" value="KAL1522419.1"/>
    <property type="molecule type" value="Genomic_DNA"/>
</dbReference>
<feature type="region of interest" description="Disordered" evidence="1">
    <location>
        <begin position="445"/>
        <end position="541"/>
    </location>
</feature>
<organism evidence="3 4">
    <name type="scientific">Prymnesium parvum</name>
    <name type="common">Toxic golden alga</name>
    <dbReference type="NCBI Taxonomy" id="97485"/>
    <lineage>
        <taxon>Eukaryota</taxon>
        <taxon>Haptista</taxon>
        <taxon>Haptophyta</taxon>
        <taxon>Prymnesiophyceae</taxon>
        <taxon>Prymnesiales</taxon>
        <taxon>Prymnesiaceae</taxon>
        <taxon>Prymnesium</taxon>
    </lineage>
</organism>
<protein>
    <submittedName>
        <fullName evidence="3">Uncharacterized protein</fullName>
    </submittedName>
</protein>
<accession>A0AB34JKG3</accession>
<feature type="compositionally biased region" description="Pro residues" evidence="1">
    <location>
        <begin position="445"/>
        <end position="455"/>
    </location>
</feature>
<evidence type="ECO:0000313" key="4">
    <source>
        <dbReference type="Proteomes" id="UP001515480"/>
    </source>
</evidence>
<dbReference type="AlphaFoldDB" id="A0AB34JKG3"/>
<feature type="compositionally biased region" description="Low complexity" evidence="1">
    <location>
        <begin position="236"/>
        <end position="246"/>
    </location>
</feature>
<feature type="region of interest" description="Disordered" evidence="1">
    <location>
        <begin position="189"/>
        <end position="303"/>
    </location>
</feature>
<proteinExistence type="predicted"/>
<evidence type="ECO:0000256" key="2">
    <source>
        <dbReference type="SAM" id="SignalP"/>
    </source>
</evidence>
<name>A0AB34JKG3_PRYPA</name>
<keyword evidence="4" id="KW-1185">Reference proteome</keyword>